<sequence length="97" mass="10971">MGVLMSHWCSPLPDATALRRICHHFFLPPSPIALCSPPPTELCRHLKLSAFCRLHPISSHHFLPVLRRQQNPNTIEGFQSLDFYSSLSSGFPFSKSK</sequence>
<comment type="caution">
    <text evidence="1">The sequence shown here is derived from an EMBL/GenBank/DDBJ whole genome shotgun (WGS) entry which is preliminary data.</text>
</comment>
<name>A0A444WNR1_ARAHY</name>
<accession>A0A444WNR1</accession>
<protein>
    <submittedName>
        <fullName evidence="1">Uncharacterized protein</fullName>
    </submittedName>
</protein>
<evidence type="ECO:0000313" key="2">
    <source>
        <dbReference type="Proteomes" id="UP000289738"/>
    </source>
</evidence>
<proteinExistence type="predicted"/>
<organism evidence="1 2">
    <name type="scientific">Arachis hypogaea</name>
    <name type="common">Peanut</name>
    <dbReference type="NCBI Taxonomy" id="3818"/>
    <lineage>
        <taxon>Eukaryota</taxon>
        <taxon>Viridiplantae</taxon>
        <taxon>Streptophyta</taxon>
        <taxon>Embryophyta</taxon>
        <taxon>Tracheophyta</taxon>
        <taxon>Spermatophyta</taxon>
        <taxon>Magnoliopsida</taxon>
        <taxon>eudicotyledons</taxon>
        <taxon>Gunneridae</taxon>
        <taxon>Pentapetalae</taxon>
        <taxon>rosids</taxon>
        <taxon>fabids</taxon>
        <taxon>Fabales</taxon>
        <taxon>Fabaceae</taxon>
        <taxon>Papilionoideae</taxon>
        <taxon>50 kb inversion clade</taxon>
        <taxon>dalbergioids sensu lato</taxon>
        <taxon>Dalbergieae</taxon>
        <taxon>Pterocarpus clade</taxon>
        <taxon>Arachis</taxon>
    </lineage>
</organism>
<reference evidence="1 2" key="1">
    <citation type="submission" date="2019-01" db="EMBL/GenBank/DDBJ databases">
        <title>Sequencing of cultivated peanut Arachis hypogaea provides insights into genome evolution and oil improvement.</title>
        <authorList>
            <person name="Chen X."/>
        </authorList>
    </citation>
    <scope>NUCLEOTIDE SEQUENCE [LARGE SCALE GENOMIC DNA]</scope>
    <source>
        <strain evidence="2">cv. Fuhuasheng</strain>
        <tissue evidence="1">Leaves</tissue>
    </source>
</reference>
<dbReference type="Proteomes" id="UP000289738">
    <property type="component" value="Unassembled WGS sequence"/>
</dbReference>
<dbReference type="EMBL" id="SDMP01000026">
    <property type="protein sequence ID" value="RYQ79157.1"/>
    <property type="molecule type" value="Genomic_DNA"/>
</dbReference>
<keyword evidence="2" id="KW-1185">Reference proteome</keyword>
<gene>
    <name evidence="1" type="ORF">Ahy_Scaffold6g107852</name>
</gene>
<dbReference type="AlphaFoldDB" id="A0A444WNR1"/>
<evidence type="ECO:0000313" key="1">
    <source>
        <dbReference type="EMBL" id="RYQ79157.1"/>
    </source>
</evidence>